<evidence type="ECO:0000313" key="4">
    <source>
        <dbReference type="Proteomes" id="UP000249524"/>
    </source>
</evidence>
<feature type="domain" description="Glycosyl transferase family 1" evidence="2">
    <location>
        <begin position="232"/>
        <end position="377"/>
    </location>
</feature>
<dbReference type="Pfam" id="PF00534">
    <property type="entry name" value="Glycos_transf_1"/>
    <property type="match status" value="1"/>
</dbReference>
<reference evidence="3 4" key="1">
    <citation type="submission" date="2018-05" db="EMBL/GenBank/DDBJ databases">
        <authorList>
            <person name="Lanie J.A."/>
            <person name="Ng W.-L."/>
            <person name="Kazmierczak K.M."/>
            <person name="Andrzejewski T.M."/>
            <person name="Davidsen T.M."/>
            <person name="Wayne K.J."/>
            <person name="Tettelin H."/>
            <person name="Glass J.I."/>
            <person name="Rusch D."/>
            <person name="Podicherti R."/>
            <person name="Tsui H.-C.T."/>
            <person name="Winkler M.E."/>
        </authorList>
    </citation>
    <scope>NUCLEOTIDE SEQUENCE [LARGE SCALE GENOMIC DNA]</scope>
    <source>
        <strain evidence="3 4">BUT-10</strain>
    </source>
</reference>
<keyword evidence="3" id="KW-0808">Transferase</keyword>
<gene>
    <name evidence="3" type="ORF">DJ019_17150</name>
</gene>
<dbReference type="Gene3D" id="3.40.50.2000">
    <property type="entry name" value="Glycogen Phosphorylase B"/>
    <property type="match status" value="1"/>
</dbReference>
<dbReference type="SUPFAM" id="SSF53756">
    <property type="entry name" value="UDP-Glycosyltransferase/glycogen phosphorylase"/>
    <property type="match status" value="1"/>
</dbReference>
<dbReference type="CDD" id="cd03801">
    <property type="entry name" value="GT4_PimA-like"/>
    <property type="match status" value="1"/>
</dbReference>
<organism evidence="3 4">
    <name type="scientific">Phenylobacterium kunshanense</name>
    <dbReference type="NCBI Taxonomy" id="1445034"/>
    <lineage>
        <taxon>Bacteria</taxon>
        <taxon>Pseudomonadati</taxon>
        <taxon>Pseudomonadota</taxon>
        <taxon>Alphaproteobacteria</taxon>
        <taxon>Caulobacterales</taxon>
        <taxon>Caulobacteraceae</taxon>
        <taxon>Phenylobacterium</taxon>
    </lineage>
</organism>
<sequence length="599" mass="64778">MLARRGHSRRLSPAPAGPIDPPPLRSSEKAQMSDPSLVQAVIRGEPDGYDMAKPGLMGRQSAGHGFLRAAVQARGDQPIYGFSPGRALANGFRAIVGSIDPAADFEWISPDRLSRIADVGVLYIADATLPTHARLRQRTGVAAFSICGVTHTTASLGTMDEIGGLLREAVMPWDALVCTSSSVVETVRRIHEAERDYFRWRFGVENRAEAPQLPVIPLGVHCEDYAFDPGAREDARQALGLEPDEVAALFVGRLVFHAKAHPFPMYRALQLAAERTGQRIALVLSGWAPNDSIAAAFRSGAEQFAPDVRVIFVEGRDPTLRIHAWAASDLFISLSDNIQETFGLTPVEAMAAGLPVVVSDWDGYRDTVRHKVDGFRVRTLAPADGMGVALARGAESRALSYDQYCWATASAIAVDIAETADAVTALVQSPDLRHTMGEAGRQRAREVYDWPVIYRQYQALWADLNARRAAALCDPDTRRWIEAAPNVAPSRMDPFHTFGHYPTATLDGQTRLRLAPSATIADLRAALTHPLFGSLFVEHHSIEALFALIKAGDITLAEAATTLGASLAPTTRAAGLLLKMGVACLGDDQPPFSAIETQT</sequence>
<feature type="compositionally biased region" description="Basic residues" evidence="1">
    <location>
        <begin position="1"/>
        <end position="10"/>
    </location>
</feature>
<dbReference type="EMBL" id="QFYS01000009">
    <property type="protein sequence ID" value="RAK63003.1"/>
    <property type="molecule type" value="Genomic_DNA"/>
</dbReference>
<proteinExistence type="predicted"/>
<accession>A0A328B7B1</accession>
<feature type="region of interest" description="Disordered" evidence="1">
    <location>
        <begin position="1"/>
        <end position="35"/>
    </location>
</feature>
<dbReference type="Proteomes" id="UP000249524">
    <property type="component" value="Unassembled WGS sequence"/>
</dbReference>
<feature type="compositionally biased region" description="Pro residues" evidence="1">
    <location>
        <begin position="15"/>
        <end position="24"/>
    </location>
</feature>
<evidence type="ECO:0000259" key="2">
    <source>
        <dbReference type="Pfam" id="PF00534"/>
    </source>
</evidence>
<dbReference type="PANTHER" id="PTHR12526">
    <property type="entry name" value="GLYCOSYLTRANSFERASE"/>
    <property type="match status" value="1"/>
</dbReference>
<dbReference type="OrthoDB" id="5490290at2"/>
<comment type="caution">
    <text evidence="3">The sequence shown here is derived from an EMBL/GenBank/DDBJ whole genome shotgun (WGS) entry which is preliminary data.</text>
</comment>
<dbReference type="InterPro" id="IPR001296">
    <property type="entry name" value="Glyco_trans_1"/>
</dbReference>
<dbReference type="AlphaFoldDB" id="A0A328B7B1"/>
<evidence type="ECO:0000256" key="1">
    <source>
        <dbReference type="SAM" id="MobiDB-lite"/>
    </source>
</evidence>
<protein>
    <submittedName>
        <fullName evidence="3">Glycosyl transferase</fullName>
    </submittedName>
</protein>
<name>A0A328B7B1_9CAUL</name>
<evidence type="ECO:0000313" key="3">
    <source>
        <dbReference type="EMBL" id="RAK63003.1"/>
    </source>
</evidence>
<keyword evidence="4" id="KW-1185">Reference proteome</keyword>
<dbReference type="GO" id="GO:0016757">
    <property type="term" value="F:glycosyltransferase activity"/>
    <property type="evidence" value="ECO:0007669"/>
    <property type="project" value="InterPro"/>
</dbReference>